<comment type="caution">
    <text evidence="1">The sequence shown here is derived from an EMBL/GenBank/DDBJ whole genome shotgun (WGS) entry which is preliminary data.</text>
</comment>
<protein>
    <submittedName>
        <fullName evidence="1">Uncharacterized protein</fullName>
    </submittedName>
</protein>
<organism evidence="1 2">
    <name type="scientific">Malus baccata</name>
    <name type="common">Siberian crab apple</name>
    <name type="synonym">Pyrus baccata</name>
    <dbReference type="NCBI Taxonomy" id="106549"/>
    <lineage>
        <taxon>Eukaryota</taxon>
        <taxon>Viridiplantae</taxon>
        <taxon>Streptophyta</taxon>
        <taxon>Embryophyta</taxon>
        <taxon>Tracheophyta</taxon>
        <taxon>Spermatophyta</taxon>
        <taxon>Magnoliopsida</taxon>
        <taxon>eudicotyledons</taxon>
        <taxon>Gunneridae</taxon>
        <taxon>Pentapetalae</taxon>
        <taxon>rosids</taxon>
        <taxon>fabids</taxon>
        <taxon>Rosales</taxon>
        <taxon>Rosaceae</taxon>
        <taxon>Amygdaloideae</taxon>
        <taxon>Maleae</taxon>
        <taxon>Malus</taxon>
    </lineage>
</organism>
<dbReference type="Proteomes" id="UP000315295">
    <property type="component" value="Unassembled WGS sequence"/>
</dbReference>
<accession>A0A540KMI2</accession>
<dbReference type="EMBL" id="VIEB01001100">
    <property type="protein sequence ID" value="TQD75418.1"/>
    <property type="molecule type" value="Genomic_DNA"/>
</dbReference>
<reference evidence="1 2" key="1">
    <citation type="journal article" date="2019" name="G3 (Bethesda)">
        <title>Sequencing of a Wild Apple (Malus baccata) Genome Unravels the Differences Between Cultivated and Wild Apple Species Regarding Disease Resistance and Cold Tolerance.</title>
        <authorList>
            <person name="Chen X."/>
        </authorList>
    </citation>
    <scope>NUCLEOTIDE SEQUENCE [LARGE SCALE GENOMIC DNA]</scope>
    <source>
        <strain evidence="2">cv. Shandingzi</strain>
        <tissue evidence="1">Leaves</tissue>
    </source>
</reference>
<gene>
    <name evidence="1" type="ORF">C1H46_039030</name>
</gene>
<keyword evidence="2" id="KW-1185">Reference proteome</keyword>
<sequence>MPPTSAAVRMTSWGFLLGGEQGLDAGFATEVKIVAGARLVNPGIWSWQIMAELMSPQSRTEATKAHWGSCSTDILCTKEKLQDA</sequence>
<dbReference type="AlphaFoldDB" id="A0A540KMI2"/>
<evidence type="ECO:0000313" key="2">
    <source>
        <dbReference type="Proteomes" id="UP000315295"/>
    </source>
</evidence>
<proteinExistence type="predicted"/>
<evidence type="ECO:0000313" key="1">
    <source>
        <dbReference type="EMBL" id="TQD75418.1"/>
    </source>
</evidence>
<name>A0A540KMI2_MALBA</name>